<proteinExistence type="predicted"/>
<name>A0ACC0Q0C4_RHOML</name>
<organism evidence="1 2">
    <name type="scientific">Rhododendron molle</name>
    <name type="common">Chinese azalea</name>
    <name type="synonym">Azalea mollis</name>
    <dbReference type="NCBI Taxonomy" id="49168"/>
    <lineage>
        <taxon>Eukaryota</taxon>
        <taxon>Viridiplantae</taxon>
        <taxon>Streptophyta</taxon>
        <taxon>Embryophyta</taxon>
        <taxon>Tracheophyta</taxon>
        <taxon>Spermatophyta</taxon>
        <taxon>Magnoliopsida</taxon>
        <taxon>eudicotyledons</taxon>
        <taxon>Gunneridae</taxon>
        <taxon>Pentapetalae</taxon>
        <taxon>asterids</taxon>
        <taxon>Ericales</taxon>
        <taxon>Ericaceae</taxon>
        <taxon>Ericoideae</taxon>
        <taxon>Rhodoreae</taxon>
        <taxon>Rhododendron</taxon>
    </lineage>
</organism>
<comment type="caution">
    <text evidence="1">The sequence shown here is derived from an EMBL/GenBank/DDBJ whole genome shotgun (WGS) entry which is preliminary data.</text>
</comment>
<accession>A0ACC0Q0C4</accession>
<evidence type="ECO:0000313" key="2">
    <source>
        <dbReference type="Proteomes" id="UP001062846"/>
    </source>
</evidence>
<keyword evidence="2" id="KW-1185">Reference proteome</keyword>
<sequence>MKPFRTWLFQFLSVSCYIYQVAAASSPSPLSSFASSAHPLCRHDQRSALLQFKHVFTVDSAASSECVEDSYPRTLSWDENATDCCDWDGVTCDGLTGHVVGLDLSCSQLYGTIHPNSSLFQLSHLQRLNLAHNDFINSSIPFAFGSLASLTHLNLSFSAFSGSIPSELSLLPKLISLDLSSYRLKLEPLHFEILVKNLTQLQELFLHAVSISSYLPNSLANLSSLSALDLSSTGLLGNLPDSIGYLKSLKYLNLAMCKLRGSIPKSLGNLIQIRELDLSENGFSGEVPSTLSNLKQVTQLILYSNNFEGSISAFVEFPMLKQLELQYNNFSGGFPLWVANSKPLVYLQELYLSHNSLSGVIPPWLFTLPSLESLDLSSNRLTGQIPEFQHDLPLDSLDLSDNKLRGPIPKSISTLANLTRLFLASND</sequence>
<dbReference type="Proteomes" id="UP001062846">
    <property type="component" value="Chromosome 1"/>
</dbReference>
<dbReference type="EMBL" id="CM046388">
    <property type="protein sequence ID" value="KAI8570854.1"/>
    <property type="molecule type" value="Genomic_DNA"/>
</dbReference>
<gene>
    <name evidence="1" type="ORF">RHMOL_Rhmol01G0069800</name>
</gene>
<reference evidence="1" key="1">
    <citation type="submission" date="2022-02" db="EMBL/GenBank/DDBJ databases">
        <title>Plant Genome Project.</title>
        <authorList>
            <person name="Zhang R.-G."/>
        </authorList>
    </citation>
    <scope>NUCLEOTIDE SEQUENCE</scope>
    <source>
        <strain evidence="1">AT1</strain>
    </source>
</reference>
<evidence type="ECO:0000313" key="1">
    <source>
        <dbReference type="EMBL" id="KAI8570854.1"/>
    </source>
</evidence>
<protein>
    <submittedName>
        <fullName evidence="1">Uncharacterized protein</fullName>
    </submittedName>
</protein>